<dbReference type="GO" id="GO:0004000">
    <property type="term" value="F:adenosine deaminase activity"/>
    <property type="evidence" value="ECO:0007669"/>
    <property type="project" value="InterPro"/>
</dbReference>
<accession>A0A4Z2EY63</accession>
<dbReference type="GO" id="GO:0006396">
    <property type="term" value="P:RNA processing"/>
    <property type="evidence" value="ECO:0007669"/>
    <property type="project" value="InterPro"/>
</dbReference>
<evidence type="ECO:0000313" key="2">
    <source>
        <dbReference type="EMBL" id="TNN33738.1"/>
    </source>
</evidence>
<dbReference type="OrthoDB" id="10268011at2759"/>
<reference evidence="2 3" key="1">
    <citation type="submission" date="2019-03" db="EMBL/GenBank/DDBJ databases">
        <title>First draft genome of Liparis tanakae, snailfish: a comprehensive survey of snailfish specific genes.</title>
        <authorList>
            <person name="Kim W."/>
            <person name="Song I."/>
            <person name="Jeong J.-H."/>
            <person name="Kim D."/>
            <person name="Kim S."/>
            <person name="Ryu S."/>
            <person name="Song J.Y."/>
            <person name="Lee S.K."/>
        </authorList>
    </citation>
    <scope>NUCLEOTIDE SEQUENCE [LARGE SCALE GENOMIC DNA]</scope>
    <source>
        <tissue evidence="2">Muscle</tissue>
    </source>
</reference>
<feature type="domain" description="A to I editase" evidence="1">
    <location>
        <begin position="1"/>
        <end position="61"/>
    </location>
</feature>
<comment type="caution">
    <text evidence="2">The sequence shown here is derived from an EMBL/GenBank/DDBJ whole genome shotgun (WGS) entry which is preliminary data.</text>
</comment>
<dbReference type="InterPro" id="IPR002466">
    <property type="entry name" value="A_deamin"/>
</dbReference>
<dbReference type="AlphaFoldDB" id="A0A4Z2EY63"/>
<dbReference type="PROSITE" id="PS50141">
    <property type="entry name" value="A_DEAMIN_EDITASE"/>
    <property type="match status" value="1"/>
</dbReference>
<sequence length="127" mass="14166">MFARWQRLQQRLNGAGETPGTYSGSKMAAGRYQRAMLQFTSALQEGGLGTWLRKPPEVGHFNVTRGTRAWDRLWVEEAAGAEGGGHFSCSRAGTLMFQPMACRSKPQVNRLQEALSSLQAEQHTIRR</sequence>
<dbReference type="GO" id="GO:0003723">
    <property type="term" value="F:RNA binding"/>
    <property type="evidence" value="ECO:0007669"/>
    <property type="project" value="InterPro"/>
</dbReference>
<dbReference type="EMBL" id="SRLO01002147">
    <property type="protein sequence ID" value="TNN33738.1"/>
    <property type="molecule type" value="Genomic_DNA"/>
</dbReference>
<name>A0A4Z2EY63_9TELE</name>
<gene>
    <name evidence="2" type="primary">Adarb2_1</name>
    <name evidence="2" type="ORF">EYF80_056099</name>
</gene>
<protein>
    <submittedName>
        <fullName evidence="2">Double-stranded RNA-specific editase B2</fullName>
    </submittedName>
</protein>
<keyword evidence="3" id="KW-1185">Reference proteome</keyword>
<proteinExistence type="predicted"/>
<dbReference type="Pfam" id="PF02137">
    <property type="entry name" value="A_deamin"/>
    <property type="match status" value="1"/>
</dbReference>
<organism evidence="2 3">
    <name type="scientific">Liparis tanakae</name>
    <name type="common">Tanaka's snailfish</name>
    <dbReference type="NCBI Taxonomy" id="230148"/>
    <lineage>
        <taxon>Eukaryota</taxon>
        <taxon>Metazoa</taxon>
        <taxon>Chordata</taxon>
        <taxon>Craniata</taxon>
        <taxon>Vertebrata</taxon>
        <taxon>Euteleostomi</taxon>
        <taxon>Actinopterygii</taxon>
        <taxon>Neopterygii</taxon>
        <taxon>Teleostei</taxon>
        <taxon>Neoteleostei</taxon>
        <taxon>Acanthomorphata</taxon>
        <taxon>Eupercaria</taxon>
        <taxon>Perciformes</taxon>
        <taxon>Cottioidei</taxon>
        <taxon>Cottales</taxon>
        <taxon>Liparidae</taxon>
        <taxon>Liparis</taxon>
    </lineage>
</organism>
<evidence type="ECO:0000313" key="3">
    <source>
        <dbReference type="Proteomes" id="UP000314294"/>
    </source>
</evidence>
<dbReference type="Proteomes" id="UP000314294">
    <property type="component" value="Unassembled WGS sequence"/>
</dbReference>
<evidence type="ECO:0000259" key="1">
    <source>
        <dbReference type="PROSITE" id="PS50141"/>
    </source>
</evidence>